<dbReference type="EMBL" id="JBHSSG010000011">
    <property type="protein sequence ID" value="MFC6178733.1"/>
    <property type="molecule type" value="Genomic_DNA"/>
</dbReference>
<dbReference type="InterPro" id="IPR001387">
    <property type="entry name" value="Cro/C1-type_HTH"/>
</dbReference>
<accession>A0ABW1RTG0</accession>
<reference evidence="5" key="1">
    <citation type="journal article" date="2019" name="Int. J. Syst. Evol. Microbiol.">
        <title>The Global Catalogue of Microorganisms (GCM) 10K type strain sequencing project: providing services to taxonomists for standard genome sequencing and annotation.</title>
        <authorList>
            <consortium name="The Broad Institute Genomics Platform"/>
            <consortium name="The Broad Institute Genome Sequencing Center for Infectious Disease"/>
            <person name="Wu L."/>
            <person name="Ma J."/>
        </authorList>
    </citation>
    <scope>NUCLEOTIDE SEQUENCE [LARGE SCALE GENOMIC DNA]</scope>
    <source>
        <strain evidence="5">CCM 8924</strain>
    </source>
</reference>
<sequence length="129" mass="14342">MSEINVSKNLKELRKKQGYTQQELANLLKVAKTTVSTWERGAAKPRMDVARQLANIYGVTLSQLVGEDSVTKNEEESSNTSAKKSIDLQQYAVDDSKRDEAINAGGVPISDEDWAIIKAVLSKYPRKDQ</sequence>
<dbReference type="Proteomes" id="UP001596158">
    <property type="component" value="Unassembled WGS sequence"/>
</dbReference>
<dbReference type="InterPro" id="IPR010982">
    <property type="entry name" value="Lambda_DNA-bd_dom_sf"/>
</dbReference>
<dbReference type="Gene3D" id="1.10.260.40">
    <property type="entry name" value="lambda repressor-like DNA-binding domains"/>
    <property type="match status" value="1"/>
</dbReference>
<dbReference type="CDD" id="cd00093">
    <property type="entry name" value="HTH_XRE"/>
    <property type="match status" value="1"/>
</dbReference>
<keyword evidence="1" id="KW-0238">DNA-binding</keyword>
<evidence type="ECO:0000313" key="4">
    <source>
        <dbReference type="EMBL" id="MFC6178733.1"/>
    </source>
</evidence>
<name>A0ABW1RTG0_9LACO</name>
<organism evidence="4 5">
    <name type="scientific">Weissella sagaensis</name>
    <dbReference type="NCBI Taxonomy" id="2559928"/>
    <lineage>
        <taxon>Bacteria</taxon>
        <taxon>Bacillati</taxon>
        <taxon>Bacillota</taxon>
        <taxon>Bacilli</taxon>
        <taxon>Lactobacillales</taxon>
        <taxon>Lactobacillaceae</taxon>
        <taxon>Weissella</taxon>
    </lineage>
</organism>
<evidence type="ECO:0000256" key="2">
    <source>
        <dbReference type="SAM" id="MobiDB-lite"/>
    </source>
</evidence>
<gene>
    <name evidence="4" type="ORF">ACFQGR_04975</name>
</gene>
<evidence type="ECO:0000256" key="1">
    <source>
        <dbReference type="ARBA" id="ARBA00023125"/>
    </source>
</evidence>
<dbReference type="PROSITE" id="PS50943">
    <property type="entry name" value="HTH_CROC1"/>
    <property type="match status" value="1"/>
</dbReference>
<dbReference type="PANTHER" id="PTHR46558">
    <property type="entry name" value="TRACRIPTIONAL REGULATORY PROTEIN-RELATED-RELATED"/>
    <property type="match status" value="1"/>
</dbReference>
<proteinExistence type="predicted"/>
<dbReference type="PANTHER" id="PTHR46558:SF11">
    <property type="entry name" value="HTH-TYPE TRANSCRIPTIONAL REGULATOR XRE"/>
    <property type="match status" value="1"/>
</dbReference>
<feature type="domain" description="HTH cro/C1-type" evidence="3">
    <location>
        <begin position="10"/>
        <end position="64"/>
    </location>
</feature>
<dbReference type="SMART" id="SM00530">
    <property type="entry name" value="HTH_XRE"/>
    <property type="match status" value="1"/>
</dbReference>
<dbReference type="Pfam" id="PF01381">
    <property type="entry name" value="HTH_3"/>
    <property type="match status" value="1"/>
</dbReference>
<keyword evidence="5" id="KW-1185">Reference proteome</keyword>
<evidence type="ECO:0000259" key="3">
    <source>
        <dbReference type="PROSITE" id="PS50943"/>
    </source>
</evidence>
<dbReference type="SUPFAM" id="SSF47413">
    <property type="entry name" value="lambda repressor-like DNA-binding domains"/>
    <property type="match status" value="1"/>
</dbReference>
<feature type="region of interest" description="Disordered" evidence="2">
    <location>
        <begin position="68"/>
        <end position="88"/>
    </location>
</feature>
<protein>
    <submittedName>
        <fullName evidence="4">Helix-turn-helix domain-containing protein</fullName>
    </submittedName>
</protein>
<evidence type="ECO:0000313" key="5">
    <source>
        <dbReference type="Proteomes" id="UP001596158"/>
    </source>
</evidence>
<dbReference type="RefSeq" id="WP_052348450.1">
    <property type="nucleotide sequence ID" value="NZ_BJDT01000003.1"/>
</dbReference>
<comment type="caution">
    <text evidence="4">The sequence shown here is derived from an EMBL/GenBank/DDBJ whole genome shotgun (WGS) entry which is preliminary data.</text>
</comment>